<evidence type="ECO:0000313" key="2">
    <source>
        <dbReference type="RefSeq" id="XP_022295008.1"/>
    </source>
</evidence>
<reference evidence="2" key="1">
    <citation type="submission" date="2025-08" db="UniProtKB">
        <authorList>
            <consortium name="RefSeq"/>
        </authorList>
    </citation>
    <scope>IDENTIFICATION</scope>
    <source>
        <tissue evidence="2">Whole sample</tissue>
    </source>
</reference>
<dbReference type="OrthoDB" id="10057678at2759"/>
<evidence type="ECO:0000313" key="1">
    <source>
        <dbReference type="Proteomes" id="UP000694844"/>
    </source>
</evidence>
<dbReference type="KEGG" id="cvn:111105127"/>
<dbReference type="PANTHER" id="PTHR47331">
    <property type="entry name" value="PHD-TYPE DOMAIN-CONTAINING PROTEIN"/>
    <property type="match status" value="1"/>
</dbReference>
<proteinExistence type="predicted"/>
<keyword evidence="1" id="KW-1185">Reference proteome</keyword>
<gene>
    <name evidence="2" type="primary">LOC111105127</name>
</gene>
<dbReference type="GeneID" id="111105127"/>
<accession>A0A8B8AWD4</accession>
<dbReference type="RefSeq" id="XP_022295008.1">
    <property type="nucleotide sequence ID" value="XM_022439300.1"/>
</dbReference>
<sequence length="208" mass="23700">MADMEGFYTYPGEPDSSSYVLLIFSDQGPRFLHTTFDLEPTEKHFPLVNPDEDKEIRVEVNKVVISLAQQLHFGDEIQLLKKAKAISKDSRIVCLSPYLDEDDVIRVGGRLRKSVLPRKACHPVILPTKSQISRLIVMHIHEKMSHQGRHFTEGAVRSTGYWIIESKRLVSSVIHRCVTCRKLRGQLQCQKMADLPCDRLTPGPPLLQ</sequence>
<protein>
    <submittedName>
        <fullName evidence="2">Uncharacterized protein LOC111105127</fullName>
    </submittedName>
</protein>
<organism evidence="1 2">
    <name type="scientific">Crassostrea virginica</name>
    <name type="common">Eastern oyster</name>
    <dbReference type="NCBI Taxonomy" id="6565"/>
    <lineage>
        <taxon>Eukaryota</taxon>
        <taxon>Metazoa</taxon>
        <taxon>Spiralia</taxon>
        <taxon>Lophotrochozoa</taxon>
        <taxon>Mollusca</taxon>
        <taxon>Bivalvia</taxon>
        <taxon>Autobranchia</taxon>
        <taxon>Pteriomorphia</taxon>
        <taxon>Ostreida</taxon>
        <taxon>Ostreoidea</taxon>
        <taxon>Ostreidae</taxon>
        <taxon>Crassostrea</taxon>
    </lineage>
</organism>
<dbReference type="AlphaFoldDB" id="A0A8B8AWD4"/>
<dbReference type="PANTHER" id="PTHR47331:SF6">
    <property type="entry name" value="DOUBLECORTIN DOMAIN-CONTAINING PROTEIN"/>
    <property type="match status" value="1"/>
</dbReference>
<dbReference type="Proteomes" id="UP000694844">
    <property type="component" value="Chromosome 7"/>
</dbReference>
<name>A0A8B8AWD4_CRAVI</name>